<evidence type="ECO:0000313" key="2">
    <source>
        <dbReference type="EMBL" id="QEV49688.1"/>
    </source>
</evidence>
<gene>
    <name evidence="2" type="ORF">CP980_06460</name>
</gene>
<name>A0A5J6JQ64_STRVI</name>
<proteinExistence type="inferred from homology"/>
<organism evidence="2 3">
    <name type="scientific">Streptomyces vinaceus</name>
    <dbReference type="NCBI Taxonomy" id="1960"/>
    <lineage>
        <taxon>Bacteria</taxon>
        <taxon>Bacillati</taxon>
        <taxon>Actinomycetota</taxon>
        <taxon>Actinomycetes</taxon>
        <taxon>Kitasatosporales</taxon>
        <taxon>Streptomycetaceae</taxon>
        <taxon>Streptomyces</taxon>
    </lineage>
</organism>
<sequence length="151" mass="16018">MSDPTSRPEDHRDHHHVARISAPDGVHPGTGYSHVVRGTGQFVAVSGQCAFDERGRVVGPGDAAAQARQVFENLRRCLAAAGATFDDVVKLTYFVTDMAHLPAVREARDAVIPADRLPASSAVQVAALVRPELLLEVEAFAVLPDRSAAGS</sequence>
<dbReference type="Gene3D" id="3.30.1330.40">
    <property type="entry name" value="RutC-like"/>
    <property type="match status" value="1"/>
</dbReference>
<dbReference type="Proteomes" id="UP000325563">
    <property type="component" value="Chromosome"/>
</dbReference>
<evidence type="ECO:0000313" key="3">
    <source>
        <dbReference type="Proteomes" id="UP000325563"/>
    </source>
</evidence>
<dbReference type="InterPro" id="IPR006175">
    <property type="entry name" value="YjgF/YER057c/UK114"/>
</dbReference>
<dbReference type="Pfam" id="PF01042">
    <property type="entry name" value="Ribonuc_L-PSP"/>
    <property type="match status" value="1"/>
</dbReference>
<dbReference type="InterPro" id="IPR035959">
    <property type="entry name" value="RutC-like_sf"/>
</dbReference>
<dbReference type="PANTHER" id="PTHR11803">
    <property type="entry name" value="2-IMINOBUTANOATE/2-IMINOPROPANOATE DEAMINASE RIDA"/>
    <property type="match status" value="1"/>
</dbReference>
<keyword evidence="3" id="KW-1185">Reference proteome</keyword>
<dbReference type="RefSeq" id="WP_150492966.1">
    <property type="nucleotide sequence ID" value="NZ_BNBW01000001.1"/>
</dbReference>
<comment type="similarity">
    <text evidence="1">Belongs to the RutC family.</text>
</comment>
<dbReference type="SUPFAM" id="SSF55298">
    <property type="entry name" value="YjgF-like"/>
    <property type="match status" value="1"/>
</dbReference>
<accession>A0A5J6JQ64</accession>
<dbReference type="KEGG" id="svn:CP980_06460"/>
<dbReference type="CDD" id="cd00448">
    <property type="entry name" value="YjgF_YER057c_UK114_family"/>
    <property type="match status" value="1"/>
</dbReference>
<dbReference type="GO" id="GO:0005829">
    <property type="term" value="C:cytosol"/>
    <property type="evidence" value="ECO:0007669"/>
    <property type="project" value="TreeGrafter"/>
</dbReference>
<dbReference type="GO" id="GO:0019239">
    <property type="term" value="F:deaminase activity"/>
    <property type="evidence" value="ECO:0007669"/>
    <property type="project" value="TreeGrafter"/>
</dbReference>
<dbReference type="EMBL" id="CP023692">
    <property type="protein sequence ID" value="QEV49688.1"/>
    <property type="molecule type" value="Genomic_DNA"/>
</dbReference>
<dbReference type="GeneID" id="95610203"/>
<protein>
    <submittedName>
        <fullName evidence="2">RidA family protein</fullName>
    </submittedName>
</protein>
<reference evidence="2 3" key="1">
    <citation type="submission" date="2017-09" db="EMBL/GenBank/DDBJ databases">
        <authorList>
            <person name="Lee N."/>
            <person name="Cho B.-K."/>
        </authorList>
    </citation>
    <scope>NUCLEOTIDE SEQUENCE [LARGE SCALE GENOMIC DNA]</scope>
    <source>
        <strain evidence="2 3">ATCC 27476</strain>
    </source>
</reference>
<dbReference type="PANTHER" id="PTHR11803:SF58">
    <property type="entry name" value="PROTEIN HMF1-RELATED"/>
    <property type="match status" value="1"/>
</dbReference>
<dbReference type="AlphaFoldDB" id="A0A5J6JQ64"/>
<evidence type="ECO:0000256" key="1">
    <source>
        <dbReference type="ARBA" id="ARBA00010552"/>
    </source>
</evidence>